<dbReference type="RefSeq" id="WP_136574578.1">
    <property type="nucleotide sequence ID" value="NZ_STFG01000023.1"/>
</dbReference>
<dbReference type="InterPro" id="IPR013785">
    <property type="entry name" value="Aldolase_TIM"/>
</dbReference>
<feature type="binding site" evidence="7">
    <location>
        <begin position="297"/>
        <end position="298"/>
    </location>
    <ligand>
        <name>FMN</name>
        <dbReference type="ChEBI" id="CHEBI:58210"/>
    </ligand>
</feature>
<dbReference type="InterPro" id="IPR000262">
    <property type="entry name" value="FMN-dep_DH"/>
</dbReference>
<dbReference type="Proteomes" id="UP000308917">
    <property type="component" value="Unassembled WGS sequence"/>
</dbReference>
<comment type="caution">
    <text evidence="9">The sequence shown here is derived from an EMBL/GenBank/DDBJ whole genome shotgun (WGS) entry which is preliminary data.</text>
</comment>
<dbReference type="GO" id="GO:0005886">
    <property type="term" value="C:plasma membrane"/>
    <property type="evidence" value="ECO:0007669"/>
    <property type="project" value="TreeGrafter"/>
</dbReference>
<comment type="similarity">
    <text evidence="5">Belongs to the FMN-dependent alpha-hydroxy acid dehydrogenase family.</text>
</comment>
<dbReference type="EMBL" id="STFG01000023">
    <property type="protein sequence ID" value="THT98096.1"/>
    <property type="molecule type" value="Genomic_DNA"/>
</dbReference>
<feature type="binding site" evidence="7">
    <location>
        <position position="166"/>
    </location>
    <ligand>
        <name>FMN</name>
        <dbReference type="ChEBI" id="CHEBI:58210"/>
    </ligand>
</feature>
<feature type="binding site" evidence="7">
    <location>
        <position position="246"/>
    </location>
    <ligand>
        <name>glyoxylate</name>
        <dbReference type="ChEBI" id="CHEBI:36655"/>
    </ligand>
</feature>
<sequence length="385" mass="41234">MVVNEPLNRDWPFATLQDAVRQAHARLPATTWAHLSGGAETESTLRRNRQALDALGLVPRVLQDMTDVDVSGRWMGHATALPVFLAGIGSLRRLHPEGVTAMALAAAQHGVAFGVSSSEPEELETVAAAAPDAVRYYQLYVDGDDTWLDEVLGRVVANGYTGLAVTVDSAVYGHREREIVLRGSDSRRRDATTRPHRAGLTWQRIEWLRARCNLPLILKGIGSPHDAQHACALGVDAVYLSNHGGRQLDHALGTAELLPEIVEVVGGRAEVLVDGGFYRGTDVLKALALGASAVGLGRLYAWGLAAAGAAGVARVLALLEREIHISLSLLGCRTFSDLTPDHVRRLAPLQGLPVGFGHVPSGWNSAFPLLADASRSGHGFPHFEL</sequence>
<dbReference type="PROSITE" id="PS00557">
    <property type="entry name" value="FMN_HYDROXY_ACID_DH_1"/>
    <property type="match status" value="1"/>
</dbReference>
<reference evidence="9 10" key="1">
    <citation type="journal article" date="2015" name="Antonie Van Leeuwenhoek">
        <title>Lampropedia puyangensis sp. nov., isolated from symptomatic bark of Populus ? euramericana canker and emended description of Lampropedia hyalina (Ehrenberg 1832) Lee et al. 2004.</title>
        <authorList>
            <person name="Li Y."/>
            <person name="Wang T."/>
            <person name="Piao C.G."/>
            <person name="Wang L.F."/>
            <person name="Tian G.Z."/>
            <person name="Zhu T.H."/>
            <person name="Guo M.W."/>
        </authorList>
    </citation>
    <scope>NUCLEOTIDE SEQUENCE [LARGE SCALE GENOMIC DNA]</scope>
    <source>
        <strain evidence="9 10">2-bin</strain>
    </source>
</reference>
<feature type="binding site" evidence="7">
    <location>
        <position position="116"/>
    </location>
    <ligand>
        <name>FMN</name>
        <dbReference type="ChEBI" id="CHEBI:58210"/>
    </ligand>
</feature>
<feature type="binding site" evidence="7">
    <location>
        <position position="138"/>
    </location>
    <ligand>
        <name>FMN</name>
        <dbReference type="ChEBI" id="CHEBI:58210"/>
    </ligand>
</feature>
<evidence type="ECO:0000259" key="8">
    <source>
        <dbReference type="PROSITE" id="PS51349"/>
    </source>
</evidence>
<dbReference type="PANTHER" id="PTHR10578">
    <property type="entry name" value="S -2-HYDROXY-ACID OXIDASE-RELATED"/>
    <property type="match status" value="1"/>
</dbReference>
<feature type="binding site" evidence="7">
    <location>
        <position position="241"/>
    </location>
    <ligand>
        <name>FMN</name>
        <dbReference type="ChEBI" id="CHEBI:58210"/>
    </ligand>
</feature>
<evidence type="ECO:0000256" key="1">
    <source>
        <dbReference type="ARBA" id="ARBA00001917"/>
    </source>
</evidence>
<evidence type="ECO:0000313" key="9">
    <source>
        <dbReference type="EMBL" id="THT98096.1"/>
    </source>
</evidence>
<dbReference type="PIRSF" id="PIRSF000138">
    <property type="entry name" value="Al-hdrx_acd_dh"/>
    <property type="match status" value="1"/>
</dbReference>
<keyword evidence="2 7" id="KW-0285">Flavoprotein</keyword>
<feature type="binding site" evidence="7">
    <location>
        <position position="219"/>
    </location>
    <ligand>
        <name>FMN</name>
        <dbReference type="ChEBI" id="CHEBI:58210"/>
    </ligand>
</feature>
<dbReference type="AlphaFoldDB" id="A0A4S8EUB9"/>
<evidence type="ECO:0000256" key="4">
    <source>
        <dbReference type="ARBA" id="ARBA00023002"/>
    </source>
</evidence>
<dbReference type="PANTHER" id="PTHR10578:SF107">
    <property type="entry name" value="2-HYDROXYACID OXIDASE 1"/>
    <property type="match status" value="1"/>
</dbReference>
<dbReference type="InterPro" id="IPR012133">
    <property type="entry name" value="Alpha-hydoxy_acid_DH_FMN"/>
</dbReference>
<evidence type="ECO:0000256" key="5">
    <source>
        <dbReference type="ARBA" id="ARBA00024042"/>
    </source>
</evidence>
<evidence type="ECO:0000313" key="10">
    <source>
        <dbReference type="Proteomes" id="UP000308917"/>
    </source>
</evidence>
<feature type="active site" description="Proton acceptor" evidence="6">
    <location>
        <position position="243"/>
    </location>
</feature>
<comment type="cofactor">
    <cofactor evidence="1">
        <name>FMN</name>
        <dbReference type="ChEBI" id="CHEBI:58210"/>
    </cofactor>
</comment>
<keyword evidence="3 7" id="KW-0288">FMN</keyword>
<feature type="binding site" evidence="7">
    <location>
        <position position="175"/>
    </location>
    <ligand>
        <name>glyoxylate</name>
        <dbReference type="ChEBI" id="CHEBI:36655"/>
    </ligand>
</feature>
<dbReference type="InterPro" id="IPR037396">
    <property type="entry name" value="FMN_HAD"/>
</dbReference>
<gene>
    <name evidence="9" type="ORF">E9531_14950</name>
</gene>
<keyword evidence="4" id="KW-0560">Oxidoreductase</keyword>
<dbReference type="Pfam" id="PF01070">
    <property type="entry name" value="FMN_dh"/>
    <property type="match status" value="1"/>
</dbReference>
<evidence type="ECO:0000256" key="3">
    <source>
        <dbReference type="ARBA" id="ARBA00022643"/>
    </source>
</evidence>
<feature type="domain" description="FMN hydroxy acid dehydrogenase" evidence="8">
    <location>
        <begin position="8"/>
        <end position="348"/>
    </location>
</feature>
<dbReference type="GO" id="GO:0004459">
    <property type="term" value="F:L-lactate dehydrogenase (NAD+) activity"/>
    <property type="evidence" value="ECO:0007669"/>
    <property type="project" value="TreeGrafter"/>
</dbReference>
<organism evidence="9 10">
    <name type="scientific">Lampropedia puyangensis</name>
    <dbReference type="NCBI Taxonomy" id="1330072"/>
    <lineage>
        <taxon>Bacteria</taxon>
        <taxon>Pseudomonadati</taxon>
        <taxon>Pseudomonadota</taxon>
        <taxon>Betaproteobacteria</taxon>
        <taxon>Burkholderiales</taxon>
        <taxon>Comamonadaceae</taxon>
        <taxon>Lampropedia</taxon>
    </lineage>
</organism>
<evidence type="ECO:0000256" key="6">
    <source>
        <dbReference type="PIRSR" id="PIRSR000138-1"/>
    </source>
</evidence>
<feature type="binding site" evidence="7">
    <location>
        <position position="243"/>
    </location>
    <ligand>
        <name>glyoxylate</name>
        <dbReference type="ChEBI" id="CHEBI:36655"/>
    </ligand>
</feature>
<name>A0A4S8EUB9_9BURK</name>
<feature type="binding site" evidence="7">
    <location>
        <position position="140"/>
    </location>
    <ligand>
        <name>glyoxylate</name>
        <dbReference type="ChEBI" id="CHEBI:36655"/>
    </ligand>
</feature>
<protein>
    <submittedName>
        <fullName evidence="9">Alpha-hydroxy-acid oxidizing protein</fullName>
    </submittedName>
</protein>
<dbReference type="GO" id="GO:0009060">
    <property type="term" value="P:aerobic respiration"/>
    <property type="evidence" value="ECO:0007669"/>
    <property type="project" value="TreeGrafter"/>
</dbReference>
<dbReference type="SUPFAM" id="SSF51395">
    <property type="entry name" value="FMN-linked oxidoreductases"/>
    <property type="match status" value="1"/>
</dbReference>
<dbReference type="CDD" id="cd02809">
    <property type="entry name" value="alpha_hydroxyacid_oxid_FMN"/>
    <property type="match status" value="1"/>
</dbReference>
<dbReference type="GO" id="GO:0010181">
    <property type="term" value="F:FMN binding"/>
    <property type="evidence" value="ECO:0007669"/>
    <property type="project" value="InterPro"/>
</dbReference>
<keyword evidence="10" id="KW-1185">Reference proteome</keyword>
<evidence type="ECO:0000256" key="2">
    <source>
        <dbReference type="ARBA" id="ARBA00022630"/>
    </source>
</evidence>
<evidence type="ECO:0000256" key="7">
    <source>
        <dbReference type="PIRSR" id="PIRSR000138-2"/>
    </source>
</evidence>
<proteinExistence type="inferred from homology"/>
<dbReference type="OrthoDB" id="9770452at2"/>
<dbReference type="InterPro" id="IPR008259">
    <property type="entry name" value="FMN_hydac_DH_AS"/>
</dbReference>
<dbReference type="Gene3D" id="3.20.20.70">
    <property type="entry name" value="Aldolase class I"/>
    <property type="match status" value="2"/>
</dbReference>
<accession>A0A4S8EUB9</accession>
<dbReference type="PROSITE" id="PS51349">
    <property type="entry name" value="FMN_HYDROXY_ACID_DH_2"/>
    <property type="match status" value="1"/>
</dbReference>